<gene>
    <name evidence="1" type="ORF">L1987_84368</name>
</gene>
<dbReference type="EMBL" id="CM042045">
    <property type="protein sequence ID" value="KAI3683853.1"/>
    <property type="molecule type" value="Genomic_DNA"/>
</dbReference>
<name>A0ACB8YF58_9ASTR</name>
<reference evidence="2" key="1">
    <citation type="journal article" date="2022" name="Mol. Ecol. Resour.">
        <title>The genomes of chicory, endive, great burdock and yacon provide insights into Asteraceae palaeo-polyploidization history and plant inulin production.</title>
        <authorList>
            <person name="Fan W."/>
            <person name="Wang S."/>
            <person name="Wang H."/>
            <person name="Wang A."/>
            <person name="Jiang F."/>
            <person name="Liu H."/>
            <person name="Zhao H."/>
            <person name="Xu D."/>
            <person name="Zhang Y."/>
        </authorList>
    </citation>
    <scope>NUCLEOTIDE SEQUENCE [LARGE SCALE GENOMIC DNA]</scope>
    <source>
        <strain evidence="2">cv. Yunnan</strain>
    </source>
</reference>
<evidence type="ECO:0000313" key="2">
    <source>
        <dbReference type="Proteomes" id="UP001056120"/>
    </source>
</evidence>
<comment type="caution">
    <text evidence="1">The sequence shown here is derived from an EMBL/GenBank/DDBJ whole genome shotgun (WGS) entry which is preliminary data.</text>
</comment>
<protein>
    <submittedName>
        <fullName evidence="1">Uncharacterized protein</fullName>
    </submittedName>
</protein>
<reference evidence="1 2" key="2">
    <citation type="journal article" date="2022" name="Mol. Ecol. Resour.">
        <title>The genomes of chicory, endive, great burdock and yacon provide insights into Asteraceae paleo-polyploidization history and plant inulin production.</title>
        <authorList>
            <person name="Fan W."/>
            <person name="Wang S."/>
            <person name="Wang H."/>
            <person name="Wang A."/>
            <person name="Jiang F."/>
            <person name="Liu H."/>
            <person name="Zhao H."/>
            <person name="Xu D."/>
            <person name="Zhang Y."/>
        </authorList>
    </citation>
    <scope>NUCLEOTIDE SEQUENCE [LARGE SCALE GENOMIC DNA]</scope>
    <source>
        <strain evidence="2">cv. Yunnan</strain>
        <tissue evidence="1">Leaves</tissue>
    </source>
</reference>
<sequence length="407" mass="45183">MEISMKLRINKLCVEVKSGQPFEVSLSEDKVLHLSQACLGEIKSNKTNESVCLHINIENKKLVLGTLNSERLPQQIFDLVIDKDFQLSHNWKNGSVYFYGYQADQPFEDDSYPLFKDTYVSLTELLLCCVITDSEGSDSDEEELPRVPIANGKKEAKKEDKPVVVKKEDKPVTVKKEDDSVAAKKKDGKQKVKIVEPEKDDEDDSDSDDSDSMSEDSDSDEDDEDSSDGDDSGDAEEETPKKEQYGKKRPNESALKTPVSDKKAKMSTPQKTDGKKAGGHVATPHPSKSNKQVKSETKSNQKSPASASTDGAHSCKPCNRNFKSDGALQSHNQAKHKASQKLNLNRYSDLVGFPAGGGICEMEASVVWIFGWKRIACCERKEIETACYMAPSFHFYDANALSYNLIS</sequence>
<organism evidence="1 2">
    <name type="scientific">Smallanthus sonchifolius</name>
    <dbReference type="NCBI Taxonomy" id="185202"/>
    <lineage>
        <taxon>Eukaryota</taxon>
        <taxon>Viridiplantae</taxon>
        <taxon>Streptophyta</taxon>
        <taxon>Embryophyta</taxon>
        <taxon>Tracheophyta</taxon>
        <taxon>Spermatophyta</taxon>
        <taxon>Magnoliopsida</taxon>
        <taxon>eudicotyledons</taxon>
        <taxon>Gunneridae</taxon>
        <taxon>Pentapetalae</taxon>
        <taxon>asterids</taxon>
        <taxon>campanulids</taxon>
        <taxon>Asterales</taxon>
        <taxon>Asteraceae</taxon>
        <taxon>Asteroideae</taxon>
        <taxon>Heliantheae alliance</taxon>
        <taxon>Millerieae</taxon>
        <taxon>Smallanthus</taxon>
    </lineage>
</organism>
<dbReference type="Proteomes" id="UP001056120">
    <property type="component" value="Linkage Group LG28"/>
</dbReference>
<evidence type="ECO:0000313" key="1">
    <source>
        <dbReference type="EMBL" id="KAI3683853.1"/>
    </source>
</evidence>
<keyword evidence="2" id="KW-1185">Reference proteome</keyword>
<proteinExistence type="predicted"/>
<accession>A0ACB8YF58</accession>